<dbReference type="EMBL" id="VOFY01000005">
    <property type="protein sequence ID" value="KAA8592556.1"/>
    <property type="molecule type" value="Genomic_DNA"/>
</dbReference>
<keyword evidence="2" id="KW-1185">Reference proteome</keyword>
<evidence type="ECO:0000313" key="2">
    <source>
        <dbReference type="Proteomes" id="UP000327493"/>
    </source>
</evidence>
<sequence>MSSKVMDSEILWSERVLYMVQGRGSLRRLLQCKCCRDDELSVVGLSLGSSITCGIRECIPYMGLVWQGAVFDGILSLSRCLTRTVSILFNAEKVLNEISHVCIKVIKRKLIQKNTMLTLKLSLQILVMSLD</sequence>
<evidence type="ECO:0000313" key="1">
    <source>
        <dbReference type="EMBL" id="KAA8592556.1"/>
    </source>
</evidence>
<dbReference type="Proteomes" id="UP000327493">
    <property type="component" value="Chromosome 5"/>
</dbReference>
<dbReference type="AlphaFoldDB" id="A0A5J5DGQ8"/>
<protein>
    <submittedName>
        <fullName evidence="1">Uncharacterized protein</fullName>
    </submittedName>
</protein>
<proteinExistence type="predicted"/>
<comment type="caution">
    <text evidence="1">The sequence shown here is derived from an EMBL/GenBank/DDBJ whole genome shotgun (WGS) entry which is preliminary data.</text>
</comment>
<accession>A0A5J5DGQ8</accession>
<gene>
    <name evidence="1" type="ORF">FQN60_018011</name>
</gene>
<name>A0A5J5DGQ8_9PERO</name>
<reference evidence="1 2" key="1">
    <citation type="submission" date="2019-08" db="EMBL/GenBank/DDBJ databases">
        <title>A chromosome-level genome assembly, high-density linkage maps, and genome scans reveal the genomic architecture of hybrid incompatibilities underlying speciation via character displacement in darters (Percidae: Etheostominae).</title>
        <authorList>
            <person name="Moran R.L."/>
            <person name="Catchen J.M."/>
            <person name="Fuller R.C."/>
        </authorList>
    </citation>
    <scope>NUCLEOTIDE SEQUENCE [LARGE SCALE GENOMIC DNA]</scope>
    <source>
        <strain evidence="1">EspeVRDwgs_2016</strain>
        <tissue evidence="1">Muscle</tissue>
    </source>
</reference>
<organism evidence="1 2">
    <name type="scientific">Etheostoma spectabile</name>
    <name type="common">orangethroat darter</name>
    <dbReference type="NCBI Taxonomy" id="54343"/>
    <lineage>
        <taxon>Eukaryota</taxon>
        <taxon>Metazoa</taxon>
        <taxon>Chordata</taxon>
        <taxon>Craniata</taxon>
        <taxon>Vertebrata</taxon>
        <taxon>Euteleostomi</taxon>
        <taxon>Actinopterygii</taxon>
        <taxon>Neopterygii</taxon>
        <taxon>Teleostei</taxon>
        <taxon>Neoteleostei</taxon>
        <taxon>Acanthomorphata</taxon>
        <taxon>Eupercaria</taxon>
        <taxon>Perciformes</taxon>
        <taxon>Percoidei</taxon>
        <taxon>Percidae</taxon>
        <taxon>Etheostomatinae</taxon>
        <taxon>Etheostoma</taxon>
    </lineage>
</organism>